<dbReference type="Gene3D" id="3.40.50.150">
    <property type="entry name" value="Vaccinia Virus protein VP39"/>
    <property type="match status" value="1"/>
</dbReference>
<dbReference type="SUPFAM" id="SSF53335">
    <property type="entry name" value="S-adenosyl-L-methionine-dependent methyltransferases"/>
    <property type="match status" value="1"/>
</dbReference>
<dbReference type="InterPro" id="IPR025714">
    <property type="entry name" value="Methyltranfer_dom"/>
</dbReference>
<dbReference type="EMBL" id="DXAN01000032">
    <property type="protein sequence ID" value="HJA09508.1"/>
    <property type="molecule type" value="Genomic_DNA"/>
</dbReference>
<dbReference type="AlphaFoldDB" id="A0A9D2HE97"/>
<reference evidence="5" key="1">
    <citation type="journal article" date="2021" name="PeerJ">
        <title>Extensive microbial diversity within the chicken gut microbiome revealed by metagenomics and culture.</title>
        <authorList>
            <person name="Gilroy R."/>
            <person name="Ravi A."/>
            <person name="Getino M."/>
            <person name="Pursley I."/>
            <person name="Horton D.L."/>
            <person name="Alikhan N.F."/>
            <person name="Baker D."/>
            <person name="Gharbi K."/>
            <person name="Hall N."/>
            <person name="Watson M."/>
            <person name="Adriaenssens E.M."/>
            <person name="Foster-Nyarko E."/>
            <person name="Jarju S."/>
            <person name="Secka A."/>
            <person name="Antonio M."/>
            <person name="Oren A."/>
            <person name="Chaudhuri R.R."/>
            <person name="La Ragione R."/>
            <person name="Hildebrand F."/>
            <person name="Pallen M.J."/>
        </authorList>
    </citation>
    <scope>NUCLEOTIDE SEQUENCE</scope>
    <source>
        <strain evidence="5">CHK186-16707</strain>
    </source>
</reference>
<dbReference type="Pfam" id="PF13847">
    <property type="entry name" value="Methyltransf_31"/>
    <property type="match status" value="1"/>
</dbReference>
<dbReference type="CDD" id="cd02440">
    <property type="entry name" value="AdoMet_MTases"/>
    <property type="match status" value="1"/>
</dbReference>
<evidence type="ECO:0000256" key="2">
    <source>
        <dbReference type="ARBA" id="ARBA00022679"/>
    </source>
</evidence>
<keyword evidence="3" id="KW-0949">S-adenosyl-L-methionine</keyword>
<dbReference type="InterPro" id="IPR029063">
    <property type="entry name" value="SAM-dependent_MTases_sf"/>
</dbReference>
<feature type="domain" description="Methyltransferase" evidence="4">
    <location>
        <begin position="31"/>
        <end position="128"/>
    </location>
</feature>
<evidence type="ECO:0000313" key="6">
    <source>
        <dbReference type="Proteomes" id="UP000824225"/>
    </source>
</evidence>
<organism evidence="5 6">
    <name type="scientific">Candidatus Mailhella merdigallinarum</name>
    <dbReference type="NCBI Taxonomy" id="2838658"/>
    <lineage>
        <taxon>Bacteria</taxon>
        <taxon>Pseudomonadati</taxon>
        <taxon>Thermodesulfobacteriota</taxon>
        <taxon>Desulfovibrionia</taxon>
        <taxon>Desulfovibrionales</taxon>
        <taxon>Desulfovibrionaceae</taxon>
        <taxon>Mailhella</taxon>
    </lineage>
</organism>
<keyword evidence="2" id="KW-0808">Transferase</keyword>
<gene>
    <name evidence="5" type="ORF">H9962_10045</name>
</gene>
<evidence type="ECO:0000256" key="3">
    <source>
        <dbReference type="ARBA" id="ARBA00022691"/>
    </source>
</evidence>
<evidence type="ECO:0000313" key="5">
    <source>
        <dbReference type="EMBL" id="HJA09508.1"/>
    </source>
</evidence>
<dbReference type="GO" id="GO:0008168">
    <property type="term" value="F:methyltransferase activity"/>
    <property type="evidence" value="ECO:0007669"/>
    <property type="project" value="UniProtKB-KW"/>
</dbReference>
<name>A0A9D2HE97_9BACT</name>
<dbReference type="PANTHER" id="PTHR43464">
    <property type="entry name" value="METHYLTRANSFERASE"/>
    <property type="match status" value="1"/>
</dbReference>
<dbReference type="PANTHER" id="PTHR43464:SF19">
    <property type="entry name" value="UBIQUINONE BIOSYNTHESIS O-METHYLTRANSFERASE, MITOCHONDRIAL"/>
    <property type="match status" value="1"/>
</dbReference>
<protein>
    <submittedName>
        <fullName evidence="5">Class I SAM-dependent methyltransferase</fullName>
    </submittedName>
</protein>
<comment type="caution">
    <text evidence="5">The sequence shown here is derived from an EMBL/GenBank/DDBJ whole genome shotgun (WGS) entry which is preliminary data.</text>
</comment>
<evidence type="ECO:0000259" key="4">
    <source>
        <dbReference type="Pfam" id="PF13847"/>
    </source>
</evidence>
<sequence>MSGYQSFPYRTGASNSPGKLTRLYLPPLAGRSFLDVGCNEGYFCGFAFFDGAAKAVGIDIREDALTTARRLFPQCEFRLQNWGSLDPDERFDVILCASALHYANDQEALIHTLVAHLTPDGLLTLETGIAPGQTPEWKEVRRSIDTRLFPTRPMLESILAPYAWKYMGESVSQPGDPLPRSVYHIRRKRPFFILLLQEPGSGKTSLRRELFSHCPAISGDALIARIAAGHEACSPALRACVERVYKPDKIAFAITRVCEQGLLPDYLDVVLTCAGESTTVYDGYIPAPYRPLVERFFAAHAYIPVTPAWTNTGNNGHQGTRARQETRQYELYLAALLNKIT</sequence>
<evidence type="ECO:0000256" key="1">
    <source>
        <dbReference type="ARBA" id="ARBA00022603"/>
    </source>
</evidence>
<accession>A0A9D2HE97</accession>
<reference evidence="5" key="2">
    <citation type="submission" date="2021-04" db="EMBL/GenBank/DDBJ databases">
        <authorList>
            <person name="Gilroy R."/>
        </authorList>
    </citation>
    <scope>NUCLEOTIDE SEQUENCE</scope>
    <source>
        <strain evidence="5">CHK186-16707</strain>
    </source>
</reference>
<keyword evidence="1 5" id="KW-0489">Methyltransferase</keyword>
<proteinExistence type="predicted"/>
<dbReference type="Proteomes" id="UP000824225">
    <property type="component" value="Unassembled WGS sequence"/>
</dbReference>
<dbReference type="GO" id="GO:0032259">
    <property type="term" value="P:methylation"/>
    <property type="evidence" value="ECO:0007669"/>
    <property type="project" value="UniProtKB-KW"/>
</dbReference>